<evidence type="ECO:0000256" key="7">
    <source>
        <dbReference type="ARBA" id="ARBA00023128"/>
    </source>
</evidence>
<keyword evidence="7 9" id="KW-0496">Mitochondrion</keyword>
<comment type="subcellular location">
    <subcellularLocation>
        <location evidence="1 9">Mitochondrion inner membrane</location>
    </subcellularLocation>
</comment>
<dbReference type="PANTHER" id="PTHR31586:SF1">
    <property type="entry name" value="CYTOCHROME C OXIDASE ASSEMBLY PROTEIN COX20, MITOCHONDRIAL"/>
    <property type="match status" value="1"/>
</dbReference>
<keyword evidence="4" id="KW-0812">Transmembrane</keyword>
<comment type="similarity">
    <text evidence="2 9">Belongs to the COX20 family.</text>
</comment>
<evidence type="ECO:0000256" key="8">
    <source>
        <dbReference type="ARBA" id="ARBA00023136"/>
    </source>
</evidence>
<accession>A0ABR3YQN1</accession>
<dbReference type="InterPro" id="IPR022533">
    <property type="entry name" value="Cox20"/>
</dbReference>
<evidence type="ECO:0000256" key="4">
    <source>
        <dbReference type="ARBA" id="ARBA00022692"/>
    </source>
</evidence>
<evidence type="ECO:0000256" key="9">
    <source>
        <dbReference type="PIRNR" id="PIRNR007871"/>
    </source>
</evidence>
<comment type="function">
    <text evidence="9">Involved in the assembly of the cytochrome c oxidase complex.</text>
</comment>
<evidence type="ECO:0000256" key="5">
    <source>
        <dbReference type="ARBA" id="ARBA00022792"/>
    </source>
</evidence>
<keyword evidence="8 9" id="KW-0472">Membrane</keyword>
<dbReference type="EMBL" id="JAWDJO010000177">
    <property type="protein sequence ID" value="KAL1890678.1"/>
    <property type="molecule type" value="Genomic_DNA"/>
</dbReference>
<sequence>MDDQRPTKPAKSSNERQVFMWQKPEGKSVAIQNLTIKPDDFKEIASIPCAKQSLEKGIIGAALAGAGRNFRSAANFAVTFGLIVSTGAFEYCNMNRKMERIAMKKIIEVHNEQQGTENITVGPPPKAVVRPPAPSGAVIDMSLTREQREAAMIKAREAEQAKLRKAWWKFW</sequence>
<evidence type="ECO:0000256" key="6">
    <source>
        <dbReference type="ARBA" id="ARBA00022989"/>
    </source>
</evidence>
<keyword evidence="11" id="KW-1185">Reference proteome</keyword>
<organism evidence="10 11">
    <name type="scientific">Ceratocystis pirilliformis</name>
    <dbReference type="NCBI Taxonomy" id="259994"/>
    <lineage>
        <taxon>Eukaryota</taxon>
        <taxon>Fungi</taxon>
        <taxon>Dikarya</taxon>
        <taxon>Ascomycota</taxon>
        <taxon>Pezizomycotina</taxon>
        <taxon>Sordariomycetes</taxon>
        <taxon>Hypocreomycetidae</taxon>
        <taxon>Microascales</taxon>
        <taxon>Ceratocystidaceae</taxon>
        <taxon>Ceratocystis</taxon>
    </lineage>
</organism>
<evidence type="ECO:0000256" key="2">
    <source>
        <dbReference type="ARBA" id="ARBA00009575"/>
    </source>
</evidence>
<dbReference type="Pfam" id="PF12597">
    <property type="entry name" value="Cox20"/>
    <property type="match status" value="1"/>
</dbReference>
<name>A0ABR3YQN1_9PEZI</name>
<gene>
    <name evidence="10" type="ORF">Cpir12675_005310</name>
</gene>
<keyword evidence="5 9" id="KW-0999">Mitochondrion inner membrane</keyword>
<dbReference type="Proteomes" id="UP001583280">
    <property type="component" value="Unassembled WGS sequence"/>
</dbReference>
<evidence type="ECO:0000256" key="1">
    <source>
        <dbReference type="ARBA" id="ARBA00004273"/>
    </source>
</evidence>
<dbReference type="PANTHER" id="PTHR31586">
    <property type="entry name" value="CYTOCHROME C OXIDASE PROTEIN 20"/>
    <property type="match status" value="1"/>
</dbReference>
<protein>
    <recommendedName>
        <fullName evidence="3 9">Cytochrome c oxidase assembly protein COX20, mitochondrial</fullName>
    </recommendedName>
</protein>
<comment type="caution">
    <text evidence="10">The sequence shown here is derived from an EMBL/GenBank/DDBJ whole genome shotgun (WGS) entry which is preliminary data.</text>
</comment>
<dbReference type="PIRSF" id="PIRSF007871">
    <property type="entry name" value="Cox20"/>
    <property type="match status" value="1"/>
</dbReference>
<evidence type="ECO:0000256" key="3">
    <source>
        <dbReference type="ARBA" id="ARBA00017689"/>
    </source>
</evidence>
<reference evidence="10 11" key="1">
    <citation type="journal article" date="2024" name="IMA Fungus">
        <title>IMA Genome - F19 : A genome assembly and annotation guide to empower mycologists, including annotated draft genome sequences of Ceratocystis pirilliformis, Diaporthe australafricana, Fusarium ophioides, Paecilomyces lecythidis, and Sporothrix stenoceras.</title>
        <authorList>
            <person name="Aylward J."/>
            <person name="Wilson A.M."/>
            <person name="Visagie C.M."/>
            <person name="Spraker J."/>
            <person name="Barnes I."/>
            <person name="Buitendag C."/>
            <person name="Ceriani C."/>
            <person name="Del Mar Angel L."/>
            <person name="du Plessis D."/>
            <person name="Fuchs T."/>
            <person name="Gasser K."/>
            <person name="Kramer D."/>
            <person name="Li W."/>
            <person name="Munsamy K."/>
            <person name="Piso A."/>
            <person name="Price J.L."/>
            <person name="Sonnekus B."/>
            <person name="Thomas C."/>
            <person name="van der Nest A."/>
            <person name="van Dijk A."/>
            <person name="van Heerden A."/>
            <person name="van Vuuren N."/>
            <person name="Yilmaz N."/>
            <person name="Duong T.A."/>
            <person name="van der Merwe N.A."/>
            <person name="Wingfield M.J."/>
            <person name="Wingfield B.D."/>
        </authorList>
    </citation>
    <scope>NUCLEOTIDE SEQUENCE [LARGE SCALE GENOMIC DNA]</scope>
    <source>
        <strain evidence="10 11">CMW 12675</strain>
    </source>
</reference>
<evidence type="ECO:0000313" key="10">
    <source>
        <dbReference type="EMBL" id="KAL1890678.1"/>
    </source>
</evidence>
<evidence type="ECO:0000313" key="11">
    <source>
        <dbReference type="Proteomes" id="UP001583280"/>
    </source>
</evidence>
<keyword evidence="6" id="KW-1133">Transmembrane helix</keyword>
<proteinExistence type="inferred from homology"/>